<sequence length="76" mass="9190">MRIQEPRVKRRDKSQRGKAVEKEPSNMHDDFFLRLEYADAIISTIAIGERIQKRRVKRHEENLRTKSNLQVCKRHF</sequence>
<feature type="region of interest" description="Disordered" evidence="1">
    <location>
        <begin position="1"/>
        <end position="24"/>
    </location>
</feature>
<organism evidence="2 3">
    <name type="scientific">Amborella trichopoda</name>
    <dbReference type="NCBI Taxonomy" id="13333"/>
    <lineage>
        <taxon>Eukaryota</taxon>
        <taxon>Viridiplantae</taxon>
        <taxon>Streptophyta</taxon>
        <taxon>Embryophyta</taxon>
        <taxon>Tracheophyta</taxon>
        <taxon>Spermatophyta</taxon>
        <taxon>Magnoliopsida</taxon>
        <taxon>Amborellales</taxon>
        <taxon>Amborellaceae</taxon>
        <taxon>Amborella</taxon>
    </lineage>
</organism>
<dbReference type="Proteomes" id="UP000017836">
    <property type="component" value="Unassembled WGS sequence"/>
</dbReference>
<gene>
    <name evidence="2" type="ORF">AMTR_s00001p00150600</name>
</gene>
<reference evidence="3" key="1">
    <citation type="journal article" date="2013" name="Science">
        <title>The Amborella genome and the evolution of flowering plants.</title>
        <authorList>
            <consortium name="Amborella Genome Project"/>
        </authorList>
    </citation>
    <scope>NUCLEOTIDE SEQUENCE [LARGE SCALE GENOMIC DNA]</scope>
</reference>
<evidence type="ECO:0000313" key="3">
    <source>
        <dbReference type="Proteomes" id="UP000017836"/>
    </source>
</evidence>
<dbReference type="EMBL" id="KI397142">
    <property type="protein sequence ID" value="ERM96256.1"/>
    <property type="molecule type" value="Genomic_DNA"/>
</dbReference>
<proteinExistence type="predicted"/>
<keyword evidence="3" id="KW-1185">Reference proteome</keyword>
<evidence type="ECO:0000256" key="1">
    <source>
        <dbReference type="SAM" id="MobiDB-lite"/>
    </source>
</evidence>
<dbReference type="HOGENOM" id="CLU_2657738_0_0_1"/>
<dbReference type="AlphaFoldDB" id="W1NLA9"/>
<feature type="compositionally biased region" description="Basic and acidic residues" evidence="1">
    <location>
        <begin position="14"/>
        <end position="24"/>
    </location>
</feature>
<protein>
    <submittedName>
        <fullName evidence="2">Uncharacterized protein</fullName>
    </submittedName>
</protein>
<dbReference type="Gramene" id="ERM96256">
    <property type="protein sequence ID" value="ERM96256"/>
    <property type="gene ID" value="AMTR_s00001p00150600"/>
</dbReference>
<accession>W1NLA9</accession>
<name>W1NLA9_AMBTC</name>
<evidence type="ECO:0000313" key="2">
    <source>
        <dbReference type="EMBL" id="ERM96256.1"/>
    </source>
</evidence>